<reference evidence="1" key="1">
    <citation type="submission" date="2023-03" db="EMBL/GenBank/DDBJ databases">
        <title>Chromosome-level genomes of two armyworms, Mythimna separata and Mythimna loreyi, provide insights into the biosynthesis and reception of sex pheromones.</title>
        <authorList>
            <person name="Zhao H."/>
        </authorList>
    </citation>
    <scope>NUCLEOTIDE SEQUENCE</scope>
    <source>
        <strain evidence="1">BeijingLab</strain>
    </source>
</reference>
<proteinExistence type="predicted"/>
<keyword evidence="2" id="KW-1185">Reference proteome</keyword>
<gene>
    <name evidence="1" type="ORF">PYW08_003914</name>
</gene>
<sequence length="351" mass="40146">MLVCPLQLKTSVASFNTMISKTFLIFIIVNFVSVSYGDRSNKFFRNDYTYMESYQSFYKLHTIPETWTDANRVCALEGATLWHPDHDHEAKELIAFWKKSKPKIEWIFVGLSDLLVEGVFETVAGKPISQVYNNWEPGQPDNYRGVQDCTRLKNSGDMDDDNCITKYPFICKKTLSSLEWDYKCNIPNLDYTYNKFNNNCYKVHTTPVAWTEAYAVCQIEQSTLAVVKSRLEADFLASLTEATPKPRVKGKYQRGIYHLGFHNRLNKGWQTVTGASMNLDTDAWFDRYQPEGNDPQECGSMLYTGLLVNIDCETRSFFICEHQLDGEVSSLSVSLTNSEQILQPYVGGGVE</sequence>
<protein>
    <submittedName>
        <fullName evidence="1">Uncharacterized protein</fullName>
    </submittedName>
</protein>
<dbReference type="Proteomes" id="UP001231649">
    <property type="component" value="Chromosome 15"/>
</dbReference>
<evidence type="ECO:0000313" key="2">
    <source>
        <dbReference type="Proteomes" id="UP001231649"/>
    </source>
</evidence>
<name>A0ACC2QU67_9NEOP</name>
<comment type="caution">
    <text evidence="1">The sequence shown here is derived from an EMBL/GenBank/DDBJ whole genome shotgun (WGS) entry which is preliminary data.</text>
</comment>
<accession>A0ACC2QU67</accession>
<dbReference type="EMBL" id="CM056791">
    <property type="protein sequence ID" value="KAJ8725731.1"/>
    <property type="molecule type" value="Genomic_DNA"/>
</dbReference>
<organism evidence="1 2">
    <name type="scientific">Mythimna loreyi</name>
    <dbReference type="NCBI Taxonomy" id="667449"/>
    <lineage>
        <taxon>Eukaryota</taxon>
        <taxon>Metazoa</taxon>
        <taxon>Ecdysozoa</taxon>
        <taxon>Arthropoda</taxon>
        <taxon>Hexapoda</taxon>
        <taxon>Insecta</taxon>
        <taxon>Pterygota</taxon>
        <taxon>Neoptera</taxon>
        <taxon>Endopterygota</taxon>
        <taxon>Lepidoptera</taxon>
        <taxon>Glossata</taxon>
        <taxon>Ditrysia</taxon>
        <taxon>Noctuoidea</taxon>
        <taxon>Noctuidae</taxon>
        <taxon>Noctuinae</taxon>
        <taxon>Hadenini</taxon>
        <taxon>Mythimna</taxon>
    </lineage>
</organism>
<evidence type="ECO:0000313" key="1">
    <source>
        <dbReference type="EMBL" id="KAJ8725731.1"/>
    </source>
</evidence>